<reference evidence="2" key="1">
    <citation type="submission" date="2021-02" db="EMBL/GenBank/DDBJ databases">
        <authorList>
            <person name="Nowell W R."/>
        </authorList>
    </citation>
    <scope>NUCLEOTIDE SEQUENCE</scope>
    <source>
        <strain evidence="2">Ploen Becks lab</strain>
    </source>
</reference>
<protein>
    <submittedName>
        <fullName evidence="2">Uncharacterized protein</fullName>
    </submittedName>
</protein>
<sequence length="232" mass="26377">MIVDVFKQLNIKPNKQSVEYADSFIKSNGGYSKYFKEYKKGMAPKPPKFESKSDIPKKNPKVVISNFEETKNLVQPNKTSMNFSTTPNTLKPPSRPPPKPPVYQQDNKLETNITHNKSEFLSPVSSGQKYESDGSNYVTPETQNVNNDNINIIQVRQVSSAHEEPRSALLKSIENFKGGLRRVTDQRENIKISPKFNENDPMSQLIKALGEIRPFLNQSSDESDDEDENFSF</sequence>
<dbReference type="Proteomes" id="UP000663879">
    <property type="component" value="Unassembled WGS sequence"/>
</dbReference>
<feature type="compositionally biased region" description="Polar residues" evidence="1">
    <location>
        <begin position="75"/>
        <end position="89"/>
    </location>
</feature>
<evidence type="ECO:0000313" key="3">
    <source>
        <dbReference type="Proteomes" id="UP000663879"/>
    </source>
</evidence>
<dbReference type="EMBL" id="CAJNOC010008079">
    <property type="protein sequence ID" value="CAF1109612.1"/>
    <property type="molecule type" value="Genomic_DNA"/>
</dbReference>
<gene>
    <name evidence="2" type="ORF">OXX778_LOCUS21561</name>
</gene>
<name>A0A814PR46_9BILA</name>
<keyword evidence="3" id="KW-1185">Reference proteome</keyword>
<comment type="caution">
    <text evidence="2">The sequence shown here is derived from an EMBL/GenBank/DDBJ whole genome shotgun (WGS) entry which is preliminary data.</text>
</comment>
<accession>A0A814PR46</accession>
<evidence type="ECO:0000313" key="2">
    <source>
        <dbReference type="EMBL" id="CAF1109612.1"/>
    </source>
</evidence>
<feature type="region of interest" description="Disordered" evidence="1">
    <location>
        <begin position="75"/>
        <end position="101"/>
    </location>
</feature>
<evidence type="ECO:0000256" key="1">
    <source>
        <dbReference type="SAM" id="MobiDB-lite"/>
    </source>
</evidence>
<dbReference type="AlphaFoldDB" id="A0A814PR46"/>
<proteinExistence type="predicted"/>
<organism evidence="2 3">
    <name type="scientific">Brachionus calyciflorus</name>
    <dbReference type="NCBI Taxonomy" id="104777"/>
    <lineage>
        <taxon>Eukaryota</taxon>
        <taxon>Metazoa</taxon>
        <taxon>Spiralia</taxon>
        <taxon>Gnathifera</taxon>
        <taxon>Rotifera</taxon>
        <taxon>Eurotatoria</taxon>
        <taxon>Monogononta</taxon>
        <taxon>Pseudotrocha</taxon>
        <taxon>Ploima</taxon>
        <taxon>Brachionidae</taxon>
        <taxon>Brachionus</taxon>
    </lineage>
</organism>